<evidence type="ECO:0000256" key="3">
    <source>
        <dbReference type="ARBA" id="ARBA00023274"/>
    </source>
</evidence>
<dbReference type="Gene3D" id="3.30.70.330">
    <property type="match status" value="1"/>
</dbReference>
<dbReference type="SUPFAM" id="SSF54189">
    <property type="entry name" value="Ribosomal proteins S24e, L23 and L15e"/>
    <property type="match status" value="1"/>
</dbReference>
<gene>
    <name evidence="4" type="primary">rplW</name>
    <name evidence="5" type="ORF">Lupro_05070</name>
</gene>
<name>A0A0X8G5V4_9FLAO</name>
<accession>A0A0X8G5V4</accession>
<reference evidence="6" key="1">
    <citation type="submission" date="2015-12" db="EMBL/GenBank/DDBJ databases">
        <title>Complete genome sequence of Lutibacter profundus strain LP1.</title>
        <authorList>
            <person name="Wissuwa J."/>
            <person name="Le Moine Bauer S."/>
            <person name="Stokke R."/>
            <person name="Dahle H."/>
            <person name="Steen I.H."/>
        </authorList>
    </citation>
    <scope>NUCLEOTIDE SEQUENCE [LARGE SCALE GENOMIC DNA]</scope>
    <source>
        <strain evidence="6">LP1</strain>
    </source>
</reference>
<dbReference type="HAMAP" id="MF_01369_B">
    <property type="entry name" value="Ribosomal_uL23_B"/>
    <property type="match status" value="1"/>
</dbReference>
<dbReference type="AlphaFoldDB" id="A0A0X8G5V4"/>
<organism evidence="5 6">
    <name type="scientific">Lutibacter profundi</name>
    <dbReference type="NCBI Taxonomy" id="1622118"/>
    <lineage>
        <taxon>Bacteria</taxon>
        <taxon>Pseudomonadati</taxon>
        <taxon>Bacteroidota</taxon>
        <taxon>Flavobacteriia</taxon>
        <taxon>Flavobacteriales</taxon>
        <taxon>Flavobacteriaceae</taxon>
        <taxon>Lutibacter</taxon>
    </lineage>
</organism>
<evidence type="ECO:0000256" key="2">
    <source>
        <dbReference type="ARBA" id="ARBA00022980"/>
    </source>
</evidence>
<dbReference type="InterPro" id="IPR012677">
    <property type="entry name" value="Nucleotide-bd_a/b_plait_sf"/>
</dbReference>
<sequence>MNILIKPIITEKATNDSELFNRYAFVVNKKANKLEIKNAVEKAYGVEIESVRTMNYPVQRNTKFTKSGMVHAMKGAYKKAIVQLAEGDNIDFYSNI</sequence>
<dbReference type="PATRIC" id="fig|1622118.3.peg.1060"/>
<evidence type="ECO:0000313" key="6">
    <source>
        <dbReference type="Proteomes" id="UP000059672"/>
    </source>
</evidence>
<dbReference type="GO" id="GO:0005840">
    <property type="term" value="C:ribosome"/>
    <property type="evidence" value="ECO:0007669"/>
    <property type="project" value="UniProtKB-KW"/>
</dbReference>
<comment type="similarity">
    <text evidence="1 4">Belongs to the universal ribosomal protein uL23 family.</text>
</comment>
<dbReference type="GO" id="GO:0003735">
    <property type="term" value="F:structural constituent of ribosome"/>
    <property type="evidence" value="ECO:0007669"/>
    <property type="project" value="InterPro"/>
</dbReference>
<dbReference type="GO" id="GO:0019843">
    <property type="term" value="F:rRNA binding"/>
    <property type="evidence" value="ECO:0007669"/>
    <property type="project" value="UniProtKB-UniRule"/>
</dbReference>
<dbReference type="GO" id="GO:0006412">
    <property type="term" value="P:translation"/>
    <property type="evidence" value="ECO:0007669"/>
    <property type="project" value="UniProtKB-UniRule"/>
</dbReference>
<dbReference type="RefSeq" id="WP_068206873.1">
    <property type="nucleotide sequence ID" value="NZ_CP013355.1"/>
</dbReference>
<reference evidence="5 6" key="2">
    <citation type="journal article" date="2016" name="Int. J. Syst. Evol. Microbiol.">
        <title>Lutibacter profundi sp. nov., isolated from a deep-sea hydrothermal system on the Arctic Mid-Ocean Ridge and emended description of the genus Lutibacter.</title>
        <authorList>
            <person name="Le Moine Bauer S."/>
            <person name="Roalkvam I."/>
            <person name="Steen I.H."/>
            <person name="Dahle H."/>
        </authorList>
    </citation>
    <scope>NUCLEOTIDE SEQUENCE [LARGE SCALE GENOMIC DNA]</scope>
    <source>
        <strain evidence="5 6">LP1</strain>
    </source>
</reference>
<dbReference type="STRING" id="1622118.Lupro_05070"/>
<evidence type="ECO:0000256" key="4">
    <source>
        <dbReference type="HAMAP-Rule" id="MF_01369"/>
    </source>
</evidence>
<evidence type="ECO:0000256" key="1">
    <source>
        <dbReference type="ARBA" id="ARBA00006700"/>
    </source>
</evidence>
<protein>
    <recommendedName>
        <fullName evidence="4">Large ribosomal subunit protein uL23</fullName>
    </recommendedName>
</protein>
<dbReference type="InterPro" id="IPR012678">
    <property type="entry name" value="Ribosomal_uL23/eL15/eS24_sf"/>
</dbReference>
<dbReference type="OrthoDB" id="9797862at2"/>
<keyword evidence="6" id="KW-1185">Reference proteome</keyword>
<comment type="subunit">
    <text evidence="4">Part of the 50S ribosomal subunit. Contacts protein L29, and trigger factor when it is bound to the ribosome.</text>
</comment>
<keyword evidence="2 4" id="KW-0689">Ribosomal protein</keyword>
<evidence type="ECO:0000313" key="5">
    <source>
        <dbReference type="EMBL" id="AMC10651.1"/>
    </source>
</evidence>
<dbReference type="EMBL" id="CP013355">
    <property type="protein sequence ID" value="AMC10651.1"/>
    <property type="molecule type" value="Genomic_DNA"/>
</dbReference>
<dbReference type="GO" id="GO:1990904">
    <property type="term" value="C:ribonucleoprotein complex"/>
    <property type="evidence" value="ECO:0007669"/>
    <property type="project" value="UniProtKB-KW"/>
</dbReference>
<dbReference type="KEGG" id="lut:Lupro_05070"/>
<keyword evidence="4" id="KW-0699">rRNA-binding</keyword>
<dbReference type="PANTHER" id="PTHR11620">
    <property type="entry name" value="60S RIBOSOMAL PROTEIN L23A"/>
    <property type="match status" value="1"/>
</dbReference>
<comment type="function">
    <text evidence="4">One of the early assembly proteins it binds 23S rRNA. One of the proteins that surrounds the polypeptide exit tunnel on the outside of the ribosome. Forms the main docking site for trigger factor binding to the ribosome.</text>
</comment>
<dbReference type="InterPro" id="IPR013025">
    <property type="entry name" value="Ribosomal_uL23-like"/>
</dbReference>
<keyword evidence="4" id="KW-0694">RNA-binding</keyword>
<dbReference type="Pfam" id="PF00276">
    <property type="entry name" value="Ribosomal_L23"/>
    <property type="match status" value="1"/>
</dbReference>
<dbReference type="Proteomes" id="UP000059672">
    <property type="component" value="Chromosome"/>
</dbReference>
<dbReference type="NCBIfam" id="NF004363">
    <property type="entry name" value="PRK05738.2-4"/>
    <property type="match status" value="1"/>
</dbReference>
<proteinExistence type="inferred from homology"/>
<keyword evidence="3 4" id="KW-0687">Ribonucleoprotein</keyword>